<reference evidence="3" key="1">
    <citation type="journal article" date="2019" name="Int. J. Syst. Evol. Microbiol.">
        <title>The Global Catalogue of Microorganisms (GCM) 10K type strain sequencing project: providing services to taxonomists for standard genome sequencing and annotation.</title>
        <authorList>
            <consortium name="The Broad Institute Genomics Platform"/>
            <consortium name="The Broad Institute Genome Sequencing Center for Infectious Disease"/>
            <person name="Wu L."/>
            <person name="Ma J."/>
        </authorList>
    </citation>
    <scope>NUCLEOTIDE SEQUENCE [LARGE SCALE GENOMIC DNA]</scope>
    <source>
        <strain evidence="3">JCM 18014</strain>
    </source>
</reference>
<accession>A0ABP9K8U5</accession>
<sequence>MCLPLAILALLYAAGSGVAAAQDDPDDNSIIVRGTTEEEAERAVRDLSREVTRDRRFGEQMPRFQSPVCVLVYGLPRENAVALVARVRANAERVGLQVGEDGCEPNIVIGVVEDSEAAVSLLREEKPWLFDSLREYEIERDLWRRPVGAGLARNRGNPCIRAGNRCWSGP</sequence>
<dbReference type="Proteomes" id="UP001500518">
    <property type="component" value="Unassembled WGS sequence"/>
</dbReference>
<gene>
    <name evidence="2" type="ORF">GCM10023208_13190</name>
</gene>
<name>A0ABP9K8U5_9SPHN</name>
<feature type="chain" id="PRO_5045985378" description="SPOR domain-containing protein" evidence="1">
    <location>
        <begin position="22"/>
        <end position="170"/>
    </location>
</feature>
<evidence type="ECO:0000313" key="3">
    <source>
        <dbReference type="Proteomes" id="UP001500518"/>
    </source>
</evidence>
<proteinExistence type="predicted"/>
<keyword evidence="1" id="KW-0732">Signal</keyword>
<feature type="signal peptide" evidence="1">
    <location>
        <begin position="1"/>
        <end position="21"/>
    </location>
</feature>
<evidence type="ECO:0008006" key="4">
    <source>
        <dbReference type="Google" id="ProtNLM"/>
    </source>
</evidence>
<comment type="caution">
    <text evidence="2">The sequence shown here is derived from an EMBL/GenBank/DDBJ whole genome shotgun (WGS) entry which is preliminary data.</text>
</comment>
<organism evidence="2 3">
    <name type="scientific">Erythrobacter westpacificensis</name>
    <dbReference type="NCBI Taxonomy" id="1055231"/>
    <lineage>
        <taxon>Bacteria</taxon>
        <taxon>Pseudomonadati</taxon>
        <taxon>Pseudomonadota</taxon>
        <taxon>Alphaproteobacteria</taxon>
        <taxon>Sphingomonadales</taxon>
        <taxon>Erythrobacteraceae</taxon>
        <taxon>Erythrobacter/Porphyrobacter group</taxon>
        <taxon>Erythrobacter</taxon>
    </lineage>
</organism>
<evidence type="ECO:0000256" key="1">
    <source>
        <dbReference type="SAM" id="SignalP"/>
    </source>
</evidence>
<keyword evidence="3" id="KW-1185">Reference proteome</keyword>
<protein>
    <recommendedName>
        <fullName evidence="4">SPOR domain-containing protein</fullName>
    </recommendedName>
</protein>
<evidence type="ECO:0000313" key="2">
    <source>
        <dbReference type="EMBL" id="GAA5052410.1"/>
    </source>
</evidence>
<dbReference type="EMBL" id="BAABHV010000009">
    <property type="protein sequence ID" value="GAA5052410.1"/>
    <property type="molecule type" value="Genomic_DNA"/>
</dbReference>